<dbReference type="eggNOG" id="KOG1909">
    <property type="taxonomic scope" value="Eukaryota"/>
</dbReference>
<dbReference type="GO" id="GO:0005096">
    <property type="term" value="F:GTPase activator activity"/>
    <property type="evidence" value="ECO:0000318"/>
    <property type="project" value="GO_Central"/>
</dbReference>
<organism evidence="3 4">
    <name type="scientific">Phytophthora ramorum</name>
    <name type="common">Sudden oak death agent</name>
    <dbReference type="NCBI Taxonomy" id="164328"/>
    <lineage>
        <taxon>Eukaryota</taxon>
        <taxon>Sar</taxon>
        <taxon>Stramenopiles</taxon>
        <taxon>Oomycota</taxon>
        <taxon>Peronosporomycetes</taxon>
        <taxon>Peronosporales</taxon>
        <taxon>Peronosporaceae</taxon>
        <taxon>Phytophthora</taxon>
    </lineage>
</organism>
<proteinExistence type="predicted"/>
<keyword evidence="2" id="KW-0472">Membrane</keyword>
<dbReference type="VEuPathDB" id="FungiDB:KRP23_5789"/>
<feature type="compositionally biased region" description="Basic and acidic residues" evidence="1">
    <location>
        <begin position="61"/>
        <end position="70"/>
    </location>
</feature>
<keyword evidence="2" id="KW-1133">Transmembrane helix</keyword>
<dbReference type="OMA" id="IANPRCV"/>
<dbReference type="InterPro" id="IPR032675">
    <property type="entry name" value="LRR_dom_sf"/>
</dbReference>
<dbReference type="InterPro" id="IPR045203">
    <property type="entry name" value="RanGAP1/2"/>
</dbReference>
<feature type="compositionally biased region" description="Polar residues" evidence="1">
    <location>
        <begin position="116"/>
        <end position="139"/>
    </location>
</feature>
<sequence>MAAQIADRNNAGMSFNSTGESPTPLSKLEATRLALAQEQKKRIDAAVARVTSKKENGKRKVVGDRPDAGHRSKKSKTVVDVANDQVDKKNSIARRMVDRFATMPEPEHEEEVEPPTTRSVSTQQFVARSTSVEGASPSDNALRETTEKVVVTTTTVKEVKVTESAVVSEEDEAAPAEDEETGEWDGPTTNFHVKQLGLDDKVDIYAPVAQQQEDVQRIRERAKYMPSESINTLKTTSDSENDADFAPKELLSQESEESDTVSLPEVDASETRELAEETEEFEKQTALQTAEIRRTWTKRVLVYTPLFLVAIVVLVFALLFAIDWSQETFQFCEVDAESVEGSEELFSCASFVETQSLIKSTLRETAEKVQETVQSYFDGHSTKAAKAPFDPMATTKTVLSFEGERELVTETRAHELVHSYADVEAQPPAFTHVTLRNKSYTLEAARVIAALFSRLEARGAFAQLTSVDFADMIAGRPEDEALQVLATLCDALGGIKTLTRIDLSDNALGEKGVRACFGLLQRQEKLRHVFFCNNGISAAAAGVIADEVLLFRGLDAPTKLETFHFYNNMSGDGGAVALAKLLPLSPALKDLRFSATRAQRDGSLAFATALASLKKLEKLDLSDNTFKAQGGQAIARAVKSMPYLVEINLRDAAIEDDGVVAIANALHESSAAAGLTALDVSGNDLTAESMPALAQILRVTGALRVLQVEENEIGSKGAKTLAKALEIGSPALEKVVANVNEIGASGALALVKAVVDKKAFTKLDIDGNQISADGVVNIETLLQSKNKSDMLGSLEDNDEDEEEEEEEEEATSVEDVTVMLEKKLAISPETSFEFENKSREVVDAARAQQLLEAAGIKVSERSPLHFKSISLRGKSYTDSGAQVIADSFLSRLQNDLKVVDLADVIAGRHEDEALRVLSVMCHALQGHVLDEIDLSDNALGEKGVRACFDLLIPQPTLRRLLFCNNGISAAAASVIAQEIVLQNGKDAQSTLEEFHFYNNMSGHDGCVAVANVLAQCKKLTLLRYASARAGLEASEQMARSVNTHLRDLKSLDLSDCSFEDEGATQLADAISKQPSLQSLKLRDASLGAEGAAKVAKALANSNIQLLELDLSGNELADEGIAALAPLLKSQSLLKVLRLDENEVTSDGLKEFVVALSADSFPVLEELSLCGNEITAKGAIAVVDSFVPSKPALVRLELDTNMISDKGVGHVKASLAKQGKSSILGSLEENDGDEESDDE</sequence>
<dbReference type="GO" id="GO:0031267">
    <property type="term" value="F:small GTPase binding"/>
    <property type="evidence" value="ECO:0000318"/>
    <property type="project" value="GO_Central"/>
</dbReference>
<dbReference type="EnsemblProtists" id="Phyra78323">
    <property type="protein sequence ID" value="Phyra78323"/>
    <property type="gene ID" value="Phyra78323"/>
</dbReference>
<feature type="compositionally biased region" description="Acidic residues" evidence="1">
    <location>
        <begin position="795"/>
        <end position="812"/>
    </location>
</feature>
<dbReference type="GO" id="GO:0048471">
    <property type="term" value="C:perinuclear region of cytoplasm"/>
    <property type="evidence" value="ECO:0000318"/>
    <property type="project" value="GO_Central"/>
</dbReference>
<dbReference type="InterPro" id="IPR001611">
    <property type="entry name" value="Leu-rich_rpt"/>
</dbReference>
<evidence type="ECO:0000313" key="4">
    <source>
        <dbReference type="Proteomes" id="UP000005238"/>
    </source>
</evidence>
<protein>
    <submittedName>
        <fullName evidence="3">Uncharacterized protein</fullName>
    </submittedName>
</protein>
<keyword evidence="2" id="KW-0812">Transmembrane</keyword>
<dbReference type="SMART" id="SM00368">
    <property type="entry name" value="LRR_RI"/>
    <property type="match status" value="15"/>
</dbReference>
<dbReference type="GO" id="GO:0051168">
    <property type="term" value="P:nuclear export"/>
    <property type="evidence" value="ECO:0000318"/>
    <property type="project" value="GO_Central"/>
</dbReference>
<feature type="compositionally biased region" description="Polar residues" evidence="1">
    <location>
        <begin position="11"/>
        <end position="24"/>
    </location>
</feature>
<reference evidence="4" key="1">
    <citation type="journal article" date="2006" name="Science">
        <title>Phytophthora genome sequences uncover evolutionary origins and mechanisms of pathogenesis.</title>
        <authorList>
            <person name="Tyler B.M."/>
            <person name="Tripathy S."/>
            <person name="Zhang X."/>
            <person name="Dehal P."/>
            <person name="Jiang R.H."/>
            <person name="Aerts A."/>
            <person name="Arredondo F.D."/>
            <person name="Baxter L."/>
            <person name="Bensasson D."/>
            <person name="Beynon J.L."/>
            <person name="Chapman J."/>
            <person name="Damasceno C.M."/>
            <person name="Dorrance A.E."/>
            <person name="Dou D."/>
            <person name="Dickerman A.W."/>
            <person name="Dubchak I.L."/>
            <person name="Garbelotto M."/>
            <person name="Gijzen M."/>
            <person name="Gordon S.G."/>
            <person name="Govers F."/>
            <person name="Grunwald N.J."/>
            <person name="Huang W."/>
            <person name="Ivors K.L."/>
            <person name="Jones R.W."/>
            <person name="Kamoun S."/>
            <person name="Krampis K."/>
            <person name="Lamour K.H."/>
            <person name="Lee M.K."/>
            <person name="McDonald W.H."/>
            <person name="Medina M."/>
            <person name="Meijer H.J."/>
            <person name="Nordberg E.K."/>
            <person name="Maclean D.J."/>
            <person name="Ospina-Giraldo M.D."/>
            <person name="Morris P.F."/>
            <person name="Phuntumart V."/>
            <person name="Putnam N.H."/>
            <person name="Rash S."/>
            <person name="Rose J.K."/>
            <person name="Sakihama Y."/>
            <person name="Salamov A.A."/>
            <person name="Savidor A."/>
            <person name="Scheuring C.F."/>
            <person name="Smith B.M."/>
            <person name="Sobral B.W."/>
            <person name="Terry A."/>
            <person name="Torto-Alalibo T.A."/>
            <person name="Win J."/>
            <person name="Xu Z."/>
            <person name="Zhang H."/>
            <person name="Grigoriev I.V."/>
            <person name="Rokhsar D.S."/>
            <person name="Boore J.L."/>
        </authorList>
    </citation>
    <scope>NUCLEOTIDE SEQUENCE [LARGE SCALE GENOMIC DNA]</scope>
    <source>
        <strain evidence="4">Pr102</strain>
    </source>
</reference>
<feature type="region of interest" description="Disordered" evidence="1">
    <location>
        <begin position="162"/>
        <end position="191"/>
    </location>
</feature>
<dbReference type="AlphaFoldDB" id="H3GNV6"/>
<dbReference type="InParanoid" id="H3GNV6"/>
<dbReference type="STRING" id="164328.H3GNV6"/>
<feature type="compositionally biased region" description="Basic and acidic residues" evidence="1">
    <location>
        <begin position="85"/>
        <end position="98"/>
    </location>
</feature>
<feature type="compositionally biased region" description="Acidic residues" evidence="1">
    <location>
        <begin position="168"/>
        <end position="183"/>
    </location>
</feature>
<reference evidence="3" key="2">
    <citation type="submission" date="2015-06" db="UniProtKB">
        <authorList>
            <consortium name="EnsemblProtists"/>
        </authorList>
    </citation>
    <scope>IDENTIFICATION</scope>
    <source>
        <strain evidence="3">Pr102</strain>
    </source>
</reference>
<dbReference type="PANTHER" id="PTHR46761">
    <property type="entry name" value="RAN GTPASE-ACTIVATING PROTEIN 1"/>
    <property type="match status" value="1"/>
</dbReference>
<dbReference type="Gene3D" id="3.80.10.10">
    <property type="entry name" value="Ribonuclease Inhibitor"/>
    <property type="match status" value="4"/>
</dbReference>
<feature type="region of interest" description="Disordered" evidence="1">
    <location>
        <begin position="250"/>
        <end position="271"/>
    </location>
</feature>
<feature type="region of interest" description="Disordered" evidence="1">
    <location>
        <begin position="47"/>
        <end position="145"/>
    </location>
</feature>
<evidence type="ECO:0000256" key="2">
    <source>
        <dbReference type="SAM" id="Phobius"/>
    </source>
</evidence>
<feature type="region of interest" description="Disordered" evidence="1">
    <location>
        <begin position="1"/>
        <end position="27"/>
    </location>
</feature>
<name>H3GNV6_PHYRM</name>
<dbReference type="VEuPathDB" id="FungiDB:KRP23_5790"/>
<dbReference type="GO" id="GO:0005634">
    <property type="term" value="C:nucleus"/>
    <property type="evidence" value="ECO:0000318"/>
    <property type="project" value="GO_Central"/>
</dbReference>
<dbReference type="Pfam" id="PF13516">
    <property type="entry name" value="LRR_6"/>
    <property type="match status" value="7"/>
</dbReference>
<dbReference type="SUPFAM" id="SSF52047">
    <property type="entry name" value="RNI-like"/>
    <property type="match status" value="2"/>
</dbReference>
<dbReference type="VEuPathDB" id="FungiDB:KRP22_5170"/>
<dbReference type="PANTHER" id="PTHR46761:SF2">
    <property type="entry name" value="RAN GTPASE-ACTIVATING PROTEIN 1"/>
    <property type="match status" value="1"/>
</dbReference>
<feature type="region of interest" description="Disordered" evidence="1">
    <location>
        <begin position="789"/>
        <end position="812"/>
    </location>
</feature>
<evidence type="ECO:0000313" key="3">
    <source>
        <dbReference type="EnsemblProtists" id="Phyra78323"/>
    </source>
</evidence>
<feature type="transmembrane region" description="Helical" evidence="2">
    <location>
        <begin position="300"/>
        <end position="322"/>
    </location>
</feature>
<evidence type="ECO:0000256" key="1">
    <source>
        <dbReference type="SAM" id="MobiDB-lite"/>
    </source>
</evidence>
<keyword evidence="4" id="KW-1185">Reference proteome</keyword>
<dbReference type="EMBL" id="DS566027">
    <property type="status" value="NOT_ANNOTATED_CDS"/>
    <property type="molecule type" value="Genomic_DNA"/>
</dbReference>
<dbReference type="VEuPathDB" id="FungiDB:KRP22_5171"/>
<accession>H3GNV6</accession>
<dbReference type="GO" id="GO:0005829">
    <property type="term" value="C:cytosol"/>
    <property type="evidence" value="ECO:0000318"/>
    <property type="project" value="GO_Central"/>
</dbReference>
<dbReference type="Proteomes" id="UP000005238">
    <property type="component" value="Unassembled WGS sequence"/>
</dbReference>
<dbReference type="HOGENOM" id="CLU_007223_0_0_1"/>